<feature type="compositionally biased region" description="Polar residues" evidence="1">
    <location>
        <begin position="1"/>
        <end position="10"/>
    </location>
</feature>
<protein>
    <submittedName>
        <fullName evidence="2">Uncharacterized protein</fullName>
    </submittedName>
</protein>
<name>A0A8H6R8L4_9PEZI</name>
<feature type="region of interest" description="Disordered" evidence="1">
    <location>
        <begin position="200"/>
        <end position="260"/>
    </location>
</feature>
<dbReference type="Proteomes" id="UP000660729">
    <property type="component" value="Unassembled WGS sequence"/>
</dbReference>
<feature type="region of interest" description="Disordered" evidence="1">
    <location>
        <begin position="1"/>
        <end position="47"/>
    </location>
</feature>
<organism evidence="2 3">
    <name type="scientific">Pseudocercospora fuligena</name>
    <dbReference type="NCBI Taxonomy" id="685502"/>
    <lineage>
        <taxon>Eukaryota</taxon>
        <taxon>Fungi</taxon>
        <taxon>Dikarya</taxon>
        <taxon>Ascomycota</taxon>
        <taxon>Pezizomycotina</taxon>
        <taxon>Dothideomycetes</taxon>
        <taxon>Dothideomycetidae</taxon>
        <taxon>Mycosphaerellales</taxon>
        <taxon>Mycosphaerellaceae</taxon>
        <taxon>Pseudocercospora</taxon>
    </lineage>
</organism>
<evidence type="ECO:0000313" key="3">
    <source>
        <dbReference type="Proteomes" id="UP000660729"/>
    </source>
</evidence>
<dbReference type="AlphaFoldDB" id="A0A8H6R8L4"/>
<dbReference type="EMBL" id="JABCIY010000218">
    <property type="protein sequence ID" value="KAF7187981.1"/>
    <property type="molecule type" value="Genomic_DNA"/>
</dbReference>
<evidence type="ECO:0000313" key="2">
    <source>
        <dbReference type="EMBL" id="KAF7187981.1"/>
    </source>
</evidence>
<proteinExistence type="predicted"/>
<accession>A0A8H6R8L4</accession>
<reference evidence="2" key="1">
    <citation type="submission" date="2020-04" db="EMBL/GenBank/DDBJ databases">
        <title>Draft genome resource of the tomato pathogen Pseudocercospora fuligena.</title>
        <authorList>
            <person name="Zaccaron A."/>
        </authorList>
    </citation>
    <scope>NUCLEOTIDE SEQUENCE</scope>
    <source>
        <strain evidence="2">PF001</strain>
    </source>
</reference>
<sequence>METAANQAQAQRVLLSLPSPATPATLLGPDSPRQTYELPARSPDGPLRRVFHADDTSAVLPSLPGHVEALSVTTPLTEAPAQPNIMNLIDGGALAPLPSPPPAKELSRSGPGLRLPSFEALGIAAPRPDRFGSLSFSNDTMAECLGGAIAEPSDAKKPGDAIVDAFDSLGFSSALTERPQIHPKLPPGVVRTPFRHDVATLTPPAETGEPLWQPTASLSNAPMDSPSTEPGNISTHRVEAGRAAESPPPASSSLPQLTHNGPEAWINDALTVLLSEIRSSPIPNNPLRVLSHALPSPSSTGHVFSSIIGAIHASTPTPQTEWINVFHAIQGRFNLADLPTSPPGTPGPAVGGDDYFTKKVFDSAVPVSDYQAELSTLPRSPHPVVPPSSINLSIVERYIPPSSLHEFSNMFKVEGPSVLVDRLVELSANRGHLIFVYPTRTGALRFMQEYLGPIIDPLLRSIQVVNGLSSDLSRTLGNMSATTALPEFEQMERSIKALCTKLMHQSASLSAFHGGRAKFTVIHASKAEVHLSREAWSRDWWTRQEKPRIRAAMTKYAQEAQKKSSNEYIERAPTPTELVDGLIKGVETRPYPSGQEPRSGIEVAVFVVQRSA</sequence>
<gene>
    <name evidence="2" type="ORF">HII31_10653</name>
</gene>
<evidence type="ECO:0000256" key="1">
    <source>
        <dbReference type="SAM" id="MobiDB-lite"/>
    </source>
</evidence>
<feature type="compositionally biased region" description="Low complexity" evidence="1">
    <location>
        <begin position="243"/>
        <end position="255"/>
    </location>
</feature>
<feature type="compositionally biased region" description="Polar residues" evidence="1">
    <location>
        <begin position="214"/>
        <end position="235"/>
    </location>
</feature>
<comment type="caution">
    <text evidence="2">The sequence shown here is derived from an EMBL/GenBank/DDBJ whole genome shotgun (WGS) entry which is preliminary data.</text>
</comment>
<keyword evidence="3" id="KW-1185">Reference proteome</keyword>
<dbReference type="OrthoDB" id="5407894at2759"/>